<dbReference type="PANTHER" id="PTHR30024:SF47">
    <property type="entry name" value="TAURINE-BINDING PERIPLASMIC PROTEIN"/>
    <property type="match status" value="1"/>
</dbReference>
<dbReference type="STRING" id="562970.Btus_1088"/>
<protein>
    <submittedName>
        <fullName evidence="6">NMT1/THI5 like domain protein</fullName>
    </submittedName>
</protein>
<dbReference type="HOGENOM" id="CLU_028871_7_1_9"/>
<evidence type="ECO:0000313" key="6">
    <source>
        <dbReference type="EMBL" id="ADG05825.1"/>
    </source>
</evidence>
<dbReference type="AlphaFoldDB" id="D5WWX4"/>
<proteinExistence type="inferred from homology"/>
<dbReference type="Proteomes" id="UP000002368">
    <property type="component" value="Chromosome"/>
</dbReference>
<evidence type="ECO:0000256" key="2">
    <source>
        <dbReference type="ARBA" id="ARBA00010742"/>
    </source>
</evidence>
<dbReference type="EMBL" id="CP002017">
    <property type="protein sequence ID" value="ADG05825.1"/>
    <property type="molecule type" value="Genomic_DNA"/>
</dbReference>
<organism evidence="6 7">
    <name type="scientific">Kyrpidia tusciae (strain DSM 2912 / NBRC 15312 / T2)</name>
    <name type="common">Bacillus tusciae</name>
    <dbReference type="NCBI Taxonomy" id="562970"/>
    <lineage>
        <taxon>Bacteria</taxon>
        <taxon>Bacillati</taxon>
        <taxon>Bacillota</taxon>
        <taxon>Bacilli</taxon>
        <taxon>Bacillales</taxon>
        <taxon>Alicyclobacillaceae</taxon>
        <taxon>Kyrpidia</taxon>
    </lineage>
</organism>
<evidence type="ECO:0000313" key="7">
    <source>
        <dbReference type="Proteomes" id="UP000002368"/>
    </source>
</evidence>
<evidence type="ECO:0000256" key="1">
    <source>
        <dbReference type="ARBA" id="ARBA00004418"/>
    </source>
</evidence>
<evidence type="ECO:0000259" key="5">
    <source>
        <dbReference type="SMART" id="SM00062"/>
    </source>
</evidence>
<feature type="chain" id="PRO_5003079946" evidence="4">
    <location>
        <begin position="30"/>
        <end position="355"/>
    </location>
</feature>
<keyword evidence="7" id="KW-1185">Reference proteome</keyword>
<name>D5WWX4_KYRT2</name>
<dbReference type="GO" id="GO:0042918">
    <property type="term" value="P:alkanesulfonate transmembrane transport"/>
    <property type="evidence" value="ECO:0007669"/>
    <property type="project" value="TreeGrafter"/>
</dbReference>
<evidence type="ECO:0000256" key="3">
    <source>
        <dbReference type="ARBA" id="ARBA00022729"/>
    </source>
</evidence>
<evidence type="ECO:0000256" key="4">
    <source>
        <dbReference type="SAM" id="SignalP"/>
    </source>
</evidence>
<dbReference type="InterPro" id="IPR001638">
    <property type="entry name" value="Solute-binding_3/MltF_N"/>
</dbReference>
<sequence>MGKTRMRMIAGTGLVALLALGLTACGSGAAPSGGTAPSGTSGGKTTVTVGTTPLVSSAPLYLAKDMGFWDKYGIQVDLKTFQAAQPISVATAAGDLDVSATGVTASLFNLYEGGKKMYLVADKGRIWPGQHFQAFLVSNKAWDAGLTSAQGLKGKKVGISQTGSTFDYLLGKYLEQNGMKLSDVTRTPLGELTNMASALESGQVDAAILPQPFADKLLNSHKAHLLVWLDDEVKTDLLAVAYSPKFAQNRDAAVRFMEGYIESTKWYMDHVFNAKNPKDPDYQKALSIIGKYTSEQPDQVAKELVYVDPQGALWADNIQEQLDWYKAQGFVKGNVQAKDVIDTSFQQEALKKLGQ</sequence>
<accession>D5WWX4</accession>
<dbReference type="PANTHER" id="PTHR30024">
    <property type="entry name" value="ALIPHATIC SULFONATES-BINDING PROTEIN-RELATED"/>
    <property type="match status" value="1"/>
</dbReference>
<feature type="signal peptide" evidence="4">
    <location>
        <begin position="1"/>
        <end position="29"/>
    </location>
</feature>
<gene>
    <name evidence="6" type="ordered locus">Btus_1088</name>
</gene>
<dbReference type="Pfam" id="PF13379">
    <property type="entry name" value="NMT1_2"/>
    <property type="match status" value="1"/>
</dbReference>
<keyword evidence="3 4" id="KW-0732">Signal</keyword>
<comment type="subcellular location">
    <subcellularLocation>
        <location evidence="1">Periplasm</location>
    </subcellularLocation>
</comment>
<dbReference type="eggNOG" id="COG0715">
    <property type="taxonomic scope" value="Bacteria"/>
</dbReference>
<reference evidence="6 7" key="1">
    <citation type="journal article" date="2011" name="Stand. Genomic Sci.">
        <title>Complete genome sequence of the thermophilic, hydrogen-oxidizing Bacillus tusciae type strain (T2) and reclassification in the new genus, Kyrpidia gen. nov. as Kyrpidia tusciae comb. nov. and emendation of the family Alicyclobacillaceae da Costa and Rainey, 2010.</title>
        <authorList>
            <person name="Klenk H.P."/>
            <person name="Lapidus A."/>
            <person name="Chertkov O."/>
            <person name="Copeland A."/>
            <person name="Del Rio T.G."/>
            <person name="Nolan M."/>
            <person name="Lucas S."/>
            <person name="Chen F."/>
            <person name="Tice H."/>
            <person name="Cheng J.F."/>
            <person name="Han C."/>
            <person name="Bruce D."/>
            <person name="Goodwin L."/>
            <person name="Pitluck S."/>
            <person name="Pati A."/>
            <person name="Ivanova N."/>
            <person name="Mavromatis K."/>
            <person name="Daum C."/>
            <person name="Chen A."/>
            <person name="Palaniappan K."/>
            <person name="Chang Y.J."/>
            <person name="Land M."/>
            <person name="Hauser L."/>
            <person name="Jeffries C.D."/>
            <person name="Detter J.C."/>
            <person name="Rohde M."/>
            <person name="Abt B."/>
            <person name="Pukall R."/>
            <person name="Goker M."/>
            <person name="Bristow J."/>
            <person name="Markowitz V."/>
            <person name="Hugenholtz P."/>
            <person name="Eisen J.A."/>
        </authorList>
    </citation>
    <scope>NUCLEOTIDE SEQUENCE [LARGE SCALE GENOMIC DNA]</scope>
    <source>
        <strain evidence="6 7">DSM 2912</strain>
    </source>
</reference>
<dbReference type="RefSeq" id="WP_013075116.1">
    <property type="nucleotide sequence ID" value="NC_014098.1"/>
</dbReference>
<dbReference type="KEGG" id="bts:Btus_1088"/>
<dbReference type="SMART" id="SM00062">
    <property type="entry name" value="PBPb"/>
    <property type="match status" value="1"/>
</dbReference>
<feature type="domain" description="Solute-binding protein family 3/N-terminal" evidence="5">
    <location>
        <begin position="46"/>
        <end position="269"/>
    </location>
</feature>
<dbReference type="PROSITE" id="PS51257">
    <property type="entry name" value="PROKAR_LIPOPROTEIN"/>
    <property type="match status" value="1"/>
</dbReference>
<dbReference type="Gene3D" id="3.40.190.10">
    <property type="entry name" value="Periplasmic binding protein-like II"/>
    <property type="match status" value="2"/>
</dbReference>
<dbReference type="GO" id="GO:0042597">
    <property type="term" value="C:periplasmic space"/>
    <property type="evidence" value="ECO:0007669"/>
    <property type="project" value="UniProtKB-SubCell"/>
</dbReference>
<dbReference type="SUPFAM" id="SSF53850">
    <property type="entry name" value="Periplasmic binding protein-like II"/>
    <property type="match status" value="1"/>
</dbReference>
<comment type="similarity">
    <text evidence="2">Belongs to the bacterial solute-binding protein SsuA/TauA family.</text>
</comment>